<keyword evidence="2" id="KW-0805">Transcription regulation</keyword>
<proteinExistence type="inferred from homology"/>
<accession>A0A1U7D4K8</accession>
<dbReference type="Pfam" id="PF03466">
    <property type="entry name" value="LysR_substrate"/>
    <property type="match status" value="1"/>
</dbReference>
<sequence>MARLPHLRAMESFEAVARLGSVSAAAGELGVSPGAVSQQVRRLEAHLGVTLLERRGRHLELTRWGRLYHAEIEGAFAQLLAAERPLRAALGGAPLVVSGLPTVAAKWLGRALYDRAREVPDVPVRLVSEEADAAGSGEAWDFRMDFGPPPADGPGAELFTDVAVPACAPSLLEGRPISTPEDLLVLPRLRIGWSARYDRFEPPSWEAWAGRHGLVLPPGAPAMSFALTASAIDAAVAGQGVVLGQRAMMQEELLTGRLVVPLDLPLPLSEPYALRWSRAALEKPGGAGLRDWLLARGRQEAARLRKDG</sequence>
<dbReference type="KEGG" id="tpro:Ga0080559_TMP2209"/>
<dbReference type="Gene3D" id="1.10.10.10">
    <property type="entry name" value="Winged helix-like DNA-binding domain superfamily/Winged helix DNA-binding domain"/>
    <property type="match status" value="1"/>
</dbReference>
<feature type="domain" description="HTH lysR-type" evidence="5">
    <location>
        <begin position="5"/>
        <end position="62"/>
    </location>
</feature>
<keyword evidence="7" id="KW-1185">Reference proteome</keyword>
<evidence type="ECO:0000256" key="2">
    <source>
        <dbReference type="ARBA" id="ARBA00023015"/>
    </source>
</evidence>
<keyword evidence="4" id="KW-0804">Transcription</keyword>
<name>A0A1U7D4K8_9RHOB</name>
<evidence type="ECO:0000256" key="1">
    <source>
        <dbReference type="ARBA" id="ARBA00009437"/>
    </source>
</evidence>
<dbReference type="PANTHER" id="PTHR30537">
    <property type="entry name" value="HTH-TYPE TRANSCRIPTIONAL REGULATOR"/>
    <property type="match status" value="1"/>
</dbReference>
<dbReference type="FunFam" id="1.10.10.10:FF:000001">
    <property type="entry name" value="LysR family transcriptional regulator"/>
    <property type="match status" value="1"/>
</dbReference>
<dbReference type="SUPFAM" id="SSF53850">
    <property type="entry name" value="Periplasmic binding protein-like II"/>
    <property type="match status" value="1"/>
</dbReference>
<organism evidence="6 7">
    <name type="scientific">Salipiger profundus</name>
    <dbReference type="NCBI Taxonomy" id="1229727"/>
    <lineage>
        <taxon>Bacteria</taxon>
        <taxon>Pseudomonadati</taxon>
        <taxon>Pseudomonadota</taxon>
        <taxon>Alphaproteobacteria</taxon>
        <taxon>Rhodobacterales</taxon>
        <taxon>Roseobacteraceae</taxon>
        <taxon>Salipiger</taxon>
    </lineage>
</organism>
<dbReference type="Gene3D" id="3.40.190.10">
    <property type="entry name" value="Periplasmic binding protein-like II"/>
    <property type="match status" value="2"/>
</dbReference>
<protein>
    <submittedName>
        <fullName evidence="6">LysR family transcriptional regulator, glycine cleavage system transcriptional activator</fullName>
    </submittedName>
</protein>
<dbReference type="InterPro" id="IPR058163">
    <property type="entry name" value="LysR-type_TF_proteobact-type"/>
</dbReference>
<dbReference type="AlphaFoldDB" id="A0A1U7D4K8"/>
<dbReference type="GO" id="GO:0043565">
    <property type="term" value="F:sequence-specific DNA binding"/>
    <property type="evidence" value="ECO:0007669"/>
    <property type="project" value="TreeGrafter"/>
</dbReference>
<evidence type="ECO:0000313" key="6">
    <source>
        <dbReference type="EMBL" id="APX23005.1"/>
    </source>
</evidence>
<dbReference type="STRING" id="1229727.Ga0080559_TMP2209"/>
<comment type="similarity">
    <text evidence="1">Belongs to the LysR transcriptional regulatory family.</text>
</comment>
<evidence type="ECO:0000313" key="7">
    <source>
        <dbReference type="Proteomes" id="UP000186559"/>
    </source>
</evidence>
<evidence type="ECO:0000259" key="5">
    <source>
        <dbReference type="PROSITE" id="PS50931"/>
    </source>
</evidence>
<dbReference type="RefSeq" id="WP_076623173.1">
    <property type="nucleotide sequence ID" value="NZ_BMEW01000005.1"/>
</dbReference>
<dbReference type="InterPro" id="IPR005119">
    <property type="entry name" value="LysR_subst-bd"/>
</dbReference>
<dbReference type="Pfam" id="PF00126">
    <property type="entry name" value="HTH_1"/>
    <property type="match status" value="1"/>
</dbReference>
<dbReference type="Proteomes" id="UP000186559">
    <property type="component" value="Chromosome"/>
</dbReference>
<evidence type="ECO:0000256" key="4">
    <source>
        <dbReference type="ARBA" id="ARBA00023163"/>
    </source>
</evidence>
<dbReference type="OrthoDB" id="7328368at2"/>
<dbReference type="PANTHER" id="PTHR30537:SF26">
    <property type="entry name" value="GLYCINE CLEAVAGE SYSTEM TRANSCRIPTIONAL ACTIVATOR"/>
    <property type="match status" value="1"/>
</dbReference>
<dbReference type="PRINTS" id="PR00039">
    <property type="entry name" value="HTHLYSR"/>
</dbReference>
<dbReference type="GO" id="GO:0006351">
    <property type="term" value="P:DNA-templated transcription"/>
    <property type="evidence" value="ECO:0007669"/>
    <property type="project" value="TreeGrafter"/>
</dbReference>
<dbReference type="InterPro" id="IPR000847">
    <property type="entry name" value="LysR_HTH_N"/>
</dbReference>
<dbReference type="PROSITE" id="PS50931">
    <property type="entry name" value="HTH_LYSR"/>
    <property type="match status" value="1"/>
</dbReference>
<dbReference type="SUPFAM" id="SSF46785">
    <property type="entry name" value="Winged helix' DNA-binding domain"/>
    <property type="match status" value="1"/>
</dbReference>
<evidence type="ECO:0000256" key="3">
    <source>
        <dbReference type="ARBA" id="ARBA00023125"/>
    </source>
</evidence>
<keyword evidence="3" id="KW-0238">DNA-binding</keyword>
<dbReference type="InterPro" id="IPR036390">
    <property type="entry name" value="WH_DNA-bd_sf"/>
</dbReference>
<dbReference type="GO" id="GO:0003700">
    <property type="term" value="F:DNA-binding transcription factor activity"/>
    <property type="evidence" value="ECO:0007669"/>
    <property type="project" value="InterPro"/>
</dbReference>
<dbReference type="EMBL" id="CP014796">
    <property type="protein sequence ID" value="APX23005.1"/>
    <property type="molecule type" value="Genomic_DNA"/>
</dbReference>
<dbReference type="InterPro" id="IPR036388">
    <property type="entry name" value="WH-like_DNA-bd_sf"/>
</dbReference>
<gene>
    <name evidence="6" type="ORF">Ga0080559_TMP2209</name>
</gene>
<reference evidence="6 7" key="1">
    <citation type="submission" date="2016-03" db="EMBL/GenBank/DDBJ databases">
        <title>Deep-sea bacteria in the southern Pacific.</title>
        <authorList>
            <person name="Tang K."/>
        </authorList>
    </citation>
    <scope>NUCLEOTIDE SEQUENCE [LARGE SCALE GENOMIC DNA]</scope>
    <source>
        <strain evidence="6 7">JLT2016</strain>
    </source>
</reference>